<keyword evidence="2" id="KW-0732">Signal</keyword>
<dbReference type="PANTHER" id="PTHR36417">
    <property type="entry name" value="SELENOPROTEIN DOMAIN PROTEIN (AFU_ORTHOLOGUE AFUA_1G05220)"/>
    <property type="match status" value="1"/>
</dbReference>
<dbReference type="NCBIfam" id="TIGR02174">
    <property type="entry name" value="CXXU_selWTH"/>
    <property type="match status" value="1"/>
</dbReference>
<gene>
    <name evidence="3" type="ORF">C3B51_14650</name>
</gene>
<reference evidence="3 4" key="1">
    <citation type="submission" date="2018-01" db="EMBL/GenBank/DDBJ databases">
        <title>Co-occurrence of chitin degradation, pigmentation and bioactivity in marine Pseudoalteromonas.</title>
        <authorList>
            <person name="Paulsen S."/>
            <person name="Gram L."/>
            <person name="Machado H."/>
        </authorList>
    </citation>
    <scope>NUCLEOTIDE SEQUENCE [LARGE SCALE GENOMIC DNA]</scope>
    <source>
        <strain evidence="3 4">S1946</strain>
    </source>
</reference>
<protein>
    <submittedName>
        <fullName evidence="3">SelT/selW/selH selenoprotein domain-containing protein</fullName>
    </submittedName>
</protein>
<proteinExistence type="predicted"/>
<dbReference type="EMBL" id="PPUZ01000039">
    <property type="protein sequence ID" value="RZM78414.1"/>
    <property type="molecule type" value="Genomic_DNA"/>
</dbReference>
<dbReference type="Gene3D" id="3.40.30.10">
    <property type="entry name" value="Glutaredoxin"/>
    <property type="match status" value="1"/>
</dbReference>
<feature type="chain" id="PRO_5020231671" evidence="2">
    <location>
        <begin position="25"/>
        <end position="93"/>
    </location>
</feature>
<dbReference type="Pfam" id="PF10262">
    <property type="entry name" value="Rdx"/>
    <property type="match status" value="1"/>
</dbReference>
<dbReference type="SUPFAM" id="SSF52833">
    <property type="entry name" value="Thioredoxin-like"/>
    <property type="match status" value="1"/>
</dbReference>
<organism evidence="3 4">
    <name type="scientific">Pseudoalteromonas rubra</name>
    <dbReference type="NCBI Taxonomy" id="43658"/>
    <lineage>
        <taxon>Bacteria</taxon>
        <taxon>Pseudomonadati</taxon>
        <taxon>Pseudomonadota</taxon>
        <taxon>Gammaproteobacteria</taxon>
        <taxon>Alteromonadales</taxon>
        <taxon>Pseudoalteromonadaceae</taxon>
        <taxon>Pseudoalteromonas</taxon>
    </lineage>
</organism>
<dbReference type="AlphaFoldDB" id="A0A4Q7E7C0"/>
<evidence type="ECO:0000256" key="1">
    <source>
        <dbReference type="ARBA" id="ARBA00023284"/>
    </source>
</evidence>
<dbReference type="Proteomes" id="UP000292345">
    <property type="component" value="Unassembled WGS sequence"/>
</dbReference>
<dbReference type="RefSeq" id="WP_125717286.1">
    <property type="nucleotide sequence ID" value="NZ_PPUZ01000039.1"/>
</dbReference>
<accession>A0A4Q7E7C0</accession>
<sequence length="93" mass="10620">MSKPRITIQYCVLCQWLLRSGWLAQELLSTFADDLTEVALAPANKGVFKIYYNDTLIWCRERDGGFPEAKILKRLVRDQLDPGRSLGHIDSGH</sequence>
<dbReference type="InterPro" id="IPR011893">
    <property type="entry name" value="Selenoprotein_Rdx-typ"/>
</dbReference>
<comment type="caution">
    <text evidence="3">The sequence shown here is derived from an EMBL/GenBank/DDBJ whole genome shotgun (WGS) entry which is preliminary data.</text>
</comment>
<feature type="signal peptide" evidence="2">
    <location>
        <begin position="1"/>
        <end position="24"/>
    </location>
</feature>
<evidence type="ECO:0000313" key="3">
    <source>
        <dbReference type="EMBL" id="RZM78414.1"/>
    </source>
</evidence>
<dbReference type="InterPro" id="IPR036249">
    <property type="entry name" value="Thioredoxin-like_sf"/>
</dbReference>
<evidence type="ECO:0000256" key="2">
    <source>
        <dbReference type="SAM" id="SignalP"/>
    </source>
</evidence>
<keyword evidence="1" id="KW-0676">Redox-active center</keyword>
<dbReference type="PANTHER" id="PTHR36417:SF2">
    <property type="entry name" value="SELENOPROTEIN DOMAIN PROTEIN (AFU_ORTHOLOGUE AFUA_1G05220)"/>
    <property type="match status" value="1"/>
</dbReference>
<evidence type="ECO:0000313" key="4">
    <source>
        <dbReference type="Proteomes" id="UP000292345"/>
    </source>
</evidence>
<name>A0A4Q7E7C0_9GAMM</name>